<feature type="region of interest" description="Disordered" evidence="1">
    <location>
        <begin position="1"/>
        <end position="62"/>
    </location>
</feature>
<accession>A0AAN8N5D8</accession>
<comment type="caution">
    <text evidence="2">The sequence shown here is derived from an EMBL/GenBank/DDBJ whole genome shotgun (WGS) entry which is preliminary data.</text>
</comment>
<evidence type="ECO:0000313" key="2">
    <source>
        <dbReference type="EMBL" id="KAK6357086.1"/>
    </source>
</evidence>
<organism evidence="2 3">
    <name type="scientific">Orbilia javanica</name>
    <dbReference type="NCBI Taxonomy" id="47235"/>
    <lineage>
        <taxon>Eukaryota</taxon>
        <taxon>Fungi</taxon>
        <taxon>Dikarya</taxon>
        <taxon>Ascomycota</taxon>
        <taxon>Pezizomycotina</taxon>
        <taxon>Orbiliomycetes</taxon>
        <taxon>Orbiliales</taxon>
        <taxon>Orbiliaceae</taxon>
        <taxon>Orbilia</taxon>
    </lineage>
</organism>
<keyword evidence="3" id="KW-1185">Reference proteome</keyword>
<gene>
    <name evidence="2" type="ORF">TWF718_001412</name>
</gene>
<name>A0AAN8N5D8_9PEZI</name>
<dbReference type="Proteomes" id="UP001313282">
    <property type="component" value="Unassembled WGS sequence"/>
</dbReference>
<sequence length="71" mass="7640">MPAAFNFAPKDTPRTAQRTAHSDPGSHPDAGTVTVTEPSGLSPPTRRHPELQLLSKPGTKGATWNMVEFFP</sequence>
<dbReference type="EMBL" id="JAVHNR010000001">
    <property type="protein sequence ID" value="KAK6357086.1"/>
    <property type="molecule type" value="Genomic_DNA"/>
</dbReference>
<evidence type="ECO:0000256" key="1">
    <source>
        <dbReference type="SAM" id="MobiDB-lite"/>
    </source>
</evidence>
<reference evidence="2 3" key="1">
    <citation type="submission" date="2019-10" db="EMBL/GenBank/DDBJ databases">
        <authorList>
            <person name="Palmer J.M."/>
        </authorList>
    </citation>
    <scope>NUCLEOTIDE SEQUENCE [LARGE SCALE GENOMIC DNA]</scope>
    <source>
        <strain evidence="2 3">TWF718</strain>
    </source>
</reference>
<evidence type="ECO:0000313" key="3">
    <source>
        <dbReference type="Proteomes" id="UP001313282"/>
    </source>
</evidence>
<protein>
    <submittedName>
        <fullName evidence="2">Uncharacterized protein</fullName>
    </submittedName>
</protein>
<proteinExistence type="predicted"/>
<dbReference type="AlphaFoldDB" id="A0AAN8N5D8"/>